<evidence type="ECO:0008006" key="2">
    <source>
        <dbReference type="Google" id="ProtNLM"/>
    </source>
</evidence>
<name>A0A653A5L3_UNCDX</name>
<dbReference type="AlphaFoldDB" id="A0A653A5L3"/>
<reference evidence="1" key="1">
    <citation type="submission" date="2018-07" db="EMBL/GenBank/DDBJ databases">
        <authorList>
            <consortium name="Genoscope - CEA"/>
            <person name="William W."/>
        </authorList>
    </citation>
    <scope>NUCLEOTIDE SEQUENCE</scope>
    <source>
        <strain evidence="1">IK1</strain>
    </source>
</reference>
<sequence length="269" mass="29423">MESKIAKAIGLKYNPVAVILADRKPENALQFKKGKWGCVMFMFANAARGKTAAFDKETYGCWGGGVGLGFGNAYLQFPGGVECFAHFLSSGNIHSDKGKEVARALEASAGKAFMDEFLEGEGYVKTPELVEQFLDVLPMRDTGSKYLLFKPLPATDPALETPETVVFAANPDQISALVILANYAREGIENVAIPWAAGCQTIGILPFKEAESANPRAVVGLTDISARKYVRKLLGAEYLSFAMPWKMFLEMEDNVEGSFLERGTWRSLR</sequence>
<dbReference type="EMBL" id="UPXX01000018">
    <property type="protein sequence ID" value="VBB43275.1"/>
    <property type="molecule type" value="Genomic_DNA"/>
</dbReference>
<proteinExistence type="predicted"/>
<accession>A0A653A5L3</accession>
<dbReference type="InterPro" id="IPR003748">
    <property type="entry name" value="DUF169"/>
</dbReference>
<evidence type="ECO:0000313" key="1">
    <source>
        <dbReference type="EMBL" id="VBB43275.1"/>
    </source>
</evidence>
<organism evidence="1">
    <name type="scientific">Uncultured Desulfatiglans sp</name>
    <dbReference type="NCBI Taxonomy" id="1748965"/>
    <lineage>
        <taxon>Bacteria</taxon>
        <taxon>Pseudomonadati</taxon>
        <taxon>Thermodesulfobacteriota</taxon>
        <taxon>Desulfobacteria</taxon>
        <taxon>Desulfatiglandales</taxon>
        <taxon>Desulfatiglandaceae</taxon>
        <taxon>Desulfatiglans</taxon>
        <taxon>environmental samples</taxon>
    </lineage>
</organism>
<gene>
    <name evidence="1" type="ORF">TRIP_B250369</name>
</gene>
<protein>
    <recommendedName>
        <fullName evidence="2">DUF169 domain-containing protein</fullName>
    </recommendedName>
</protein>
<dbReference type="Pfam" id="PF02596">
    <property type="entry name" value="DUF169"/>
    <property type="match status" value="1"/>
</dbReference>